<keyword evidence="5 9" id="KW-0812">Transmembrane</keyword>
<dbReference type="Proteomes" id="UP001519288">
    <property type="component" value="Unassembled WGS sequence"/>
</dbReference>
<evidence type="ECO:0000313" key="11">
    <source>
        <dbReference type="EMBL" id="MBP1999836.1"/>
    </source>
</evidence>
<evidence type="ECO:0000259" key="10">
    <source>
        <dbReference type="PROSITE" id="PS50928"/>
    </source>
</evidence>
<protein>
    <submittedName>
        <fullName evidence="11">Polar amino acid transport system substrate-binding protein</fullName>
    </submittedName>
</protein>
<proteinExistence type="inferred from homology"/>
<dbReference type="Pfam" id="PF00497">
    <property type="entry name" value="SBP_bac_3"/>
    <property type="match status" value="1"/>
</dbReference>
<dbReference type="RefSeq" id="WP_209859424.1">
    <property type="nucleotide sequence ID" value="NZ_JAGGLD010000001.1"/>
</dbReference>
<dbReference type="InterPro" id="IPR000515">
    <property type="entry name" value="MetI-like"/>
</dbReference>
<name>A0ABS4JDP8_9BACL</name>
<dbReference type="Gene3D" id="3.40.190.10">
    <property type="entry name" value="Periplasmic binding protein-like II"/>
    <property type="match status" value="2"/>
</dbReference>
<feature type="transmembrane region" description="Helical" evidence="9">
    <location>
        <begin position="442"/>
        <end position="463"/>
    </location>
</feature>
<evidence type="ECO:0000313" key="12">
    <source>
        <dbReference type="Proteomes" id="UP001519288"/>
    </source>
</evidence>
<dbReference type="PANTHER" id="PTHR30614:SF20">
    <property type="entry name" value="GLUTAMINE TRANSPORT SYSTEM PERMEASE PROTEIN GLNP"/>
    <property type="match status" value="1"/>
</dbReference>
<dbReference type="Pfam" id="PF00528">
    <property type="entry name" value="BPD_transp_1"/>
    <property type="match status" value="1"/>
</dbReference>
<dbReference type="CDD" id="cd06261">
    <property type="entry name" value="TM_PBP2"/>
    <property type="match status" value="1"/>
</dbReference>
<keyword evidence="12" id="KW-1185">Reference proteome</keyword>
<accession>A0ABS4JDP8</accession>
<keyword evidence="6" id="KW-0029">Amino-acid transport</keyword>
<evidence type="ECO:0000256" key="1">
    <source>
        <dbReference type="ARBA" id="ARBA00004651"/>
    </source>
</evidence>
<evidence type="ECO:0000256" key="6">
    <source>
        <dbReference type="ARBA" id="ARBA00022970"/>
    </source>
</evidence>
<comment type="caution">
    <text evidence="11">The sequence shown here is derived from an EMBL/GenBank/DDBJ whole genome shotgun (WGS) entry which is preliminary data.</text>
</comment>
<evidence type="ECO:0000256" key="4">
    <source>
        <dbReference type="ARBA" id="ARBA00022475"/>
    </source>
</evidence>
<dbReference type="InterPro" id="IPR001638">
    <property type="entry name" value="Solute-binding_3/MltF_N"/>
</dbReference>
<keyword evidence="8 9" id="KW-0472">Membrane</keyword>
<keyword evidence="3 9" id="KW-0813">Transport</keyword>
<evidence type="ECO:0000256" key="7">
    <source>
        <dbReference type="ARBA" id="ARBA00022989"/>
    </source>
</evidence>
<evidence type="ECO:0000256" key="3">
    <source>
        <dbReference type="ARBA" id="ARBA00022448"/>
    </source>
</evidence>
<reference evidence="11 12" key="1">
    <citation type="submission" date="2021-03" db="EMBL/GenBank/DDBJ databases">
        <title>Genomic Encyclopedia of Type Strains, Phase IV (KMG-IV): sequencing the most valuable type-strain genomes for metagenomic binning, comparative biology and taxonomic classification.</title>
        <authorList>
            <person name="Goeker M."/>
        </authorList>
    </citation>
    <scope>NUCLEOTIDE SEQUENCE [LARGE SCALE GENOMIC DNA]</scope>
    <source>
        <strain evidence="11 12">DSM 26806</strain>
    </source>
</reference>
<comment type="similarity">
    <text evidence="2">Belongs to the binding-protein-dependent transport system permease family. HisMQ subfamily.</text>
</comment>
<dbReference type="Gene3D" id="1.10.3720.10">
    <property type="entry name" value="MetI-like"/>
    <property type="match status" value="1"/>
</dbReference>
<organism evidence="11 12">
    <name type="scientific">Paenibacillus shirakamiensis</name>
    <dbReference type="NCBI Taxonomy" id="1265935"/>
    <lineage>
        <taxon>Bacteria</taxon>
        <taxon>Bacillati</taxon>
        <taxon>Bacillota</taxon>
        <taxon>Bacilli</taxon>
        <taxon>Bacillales</taxon>
        <taxon>Paenibacillaceae</taxon>
        <taxon>Paenibacillus</taxon>
    </lineage>
</organism>
<evidence type="ECO:0000256" key="5">
    <source>
        <dbReference type="ARBA" id="ARBA00022692"/>
    </source>
</evidence>
<comment type="subcellular location">
    <subcellularLocation>
        <location evidence="1 9">Cell membrane</location>
        <topology evidence="1 9">Multi-pass membrane protein</topology>
    </subcellularLocation>
</comment>
<sequence>MIAIIAVAGLGKVAFAEGDTASKKTIILGTSADFPPYEFHKIIQGKDEIVGFDVQIAKQIAADMNANLVIKDISFDSLLPALDSGRVDFIISGMNPTPERKKSIDFSDIYYDGKQSIMVRAEDKNKYKTMDTLKGAKIGVQKSSLQEEIGQTIEGANLTSLDKISDILIQLQTKRIDAAIMEEPVAKASLTDNTAIAKAVPVTDINGYAVGVKKGNPELLDQINKTVARLTKENKVQEYVDEASSLVNGQQKKLDTFSFFWKYKTYYAAGIKYTLLLSVLGVIFGFVIGLFIALLRMNRIAVLRWVGMAYIEVLRGTPMLLQLFIIHYGLAISLGINFTALESGIITLSINSSAYLAEIFRAGIQGVDRGQMEAARSLGMTHTQSFKTIILPQAIKSVLPAIGNEFITIIKESSIVSFIGVADLMFQTQVVRGLTFAALNPLIIAGIIYFILTFGLSKLLGLLERKLRTSDIH</sequence>
<dbReference type="PROSITE" id="PS50928">
    <property type="entry name" value="ABC_TM1"/>
    <property type="match status" value="1"/>
</dbReference>
<dbReference type="NCBIfam" id="TIGR01726">
    <property type="entry name" value="HEQRo_perm_3TM"/>
    <property type="match status" value="1"/>
</dbReference>
<dbReference type="InterPro" id="IPR010065">
    <property type="entry name" value="AA_ABC_transptr_permease_3TM"/>
</dbReference>
<keyword evidence="4" id="KW-1003">Cell membrane</keyword>
<evidence type="ECO:0000256" key="2">
    <source>
        <dbReference type="ARBA" id="ARBA00010072"/>
    </source>
</evidence>
<dbReference type="SUPFAM" id="SSF53850">
    <property type="entry name" value="Periplasmic binding protein-like II"/>
    <property type="match status" value="1"/>
</dbReference>
<feature type="domain" description="ABC transmembrane type-1" evidence="10">
    <location>
        <begin position="271"/>
        <end position="460"/>
    </location>
</feature>
<feature type="transmembrane region" description="Helical" evidence="9">
    <location>
        <begin position="273"/>
        <end position="295"/>
    </location>
</feature>
<dbReference type="EMBL" id="JAGGLD010000001">
    <property type="protein sequence ID" value="MBP1999836.1"/>
    <property type="molecule type" value="Genomic_DNA"/>
</dbReference>
<dbReference type="SMART" id="SM00062">
    <property type="entry name" value="PBPb"/>
    <property type="match status" value="1"/>
</dbReference>
<dbReference type="PANTHER" id="PTHR30614">
    <property type="entry name" value="MEMBRANE COMPONENT OF AMINO ACID ABC TRANSPORTER"/>
    <property type="match status" value="1"/>
</dbReference>
<evidence type="ECO:0000256" key="9">
    <source>
        <dbReference type="RuleBase" id="RU363032"/>
    </source>
</evidence>
<evidence type="ECO:0000256" key="8">
    <source>
        <dbReference type="ARBA" id="ARBA00023136"/>
    </source>
</evidence>
<keyword evidence="7 9" id="KW-1133">Transmembrane helix</keyword>
<dbReference type="SUPFAM" id="SSF161098">
    <property type="entry name" value="MetI-like"/>
    <property type="match status" value="1"/>
</dbReference>
<dbReference type="InterPro" id="IPR035906">
    <property type="entry name" value="MetI-like_sf"/>
</dbReference>
<feature type="transmembrane region" description="Helical" evidence="9">
    <location>
        <begin position="316"/>
        <end position="336"/>
    </location>
</feature>
<gene>
    <name evidence="11" type="ORF">J2Z69_000855</name>
</gene>
<dbReference type="InterPro" id="IPR043429">
    <property type="entry name" value="ArtM/GltK/GlnP/TcyL/YhdX-like"/>
</dbReference>